<evidence type="ECO:0000256" key="1">
    <source>
        <dbReference type="SAM" id="MobiDB-lite"/>
    </source>
</evidence>
<organism evidence="2 3">
    <name type="scientific">Erysiphe pulchra</name>
    <dbReference type="NCBI Taxonomy" id="225359"/>
    <lineage>
        <taxon>Eukaryota</taxon>
        <taxon>Fungi</taxon>
        <taxon>Dikarya</taxon>
        <taxon>Ascomycota</taxon>
        <taxon>Pezizomycotina</taxon>
        <taxon>Leotiomycetes</taxon>
        <taxon>Erysiphales</taxon>
        <taxon>Erysiphaceae</taxon>
        <taxon>Erysiphe</taxon>
    </lineage>
</organism>
<feature type="region of interest" description="Disordered" evidence="1">
    <location>
        <begin position="137"/>
        <end position="159"/>
    </location>
</feature>
<reference evidence="2 3" key="1">
    <citation type="submission" date="2017-10" db="EMBL/GenBank/DDBJ databases">
        <title>Development of genomic resources for the powdery mildew, Erysiphe pulchra.</title>
        <authorList>
            <person name="Wadl P.A."/>
            <person name="Mack B.M."/>
            <person name="Moore G."/>
            <person name="Beltz S.B."/>
        </authorList>
    </citation>
    <scope>NUCLEOTIDE SEQUENCE [LARGE SCALE GENOMIC DNA]</scope>
    <source>
        <strain evidence="2">Cflorida</strain>
    </source>
</reference>
<evidence type="ECO:0000313" key="3">
    <source>
        <dbReference type="Proteomes" id="UP000237438"/>
    </source>
</evidence>
<feature type="region of interest" description="Disordered" evidence="1">
    <location>
        <begin position="182"/>
        <end position="206"/>
    </location>
</feature>
<accession>A0A2S4PJZ6</accession>
<dbReference type="Proteomes" id="UP000237438">
    <property type="component" value="Unassembled WGS sequence"/>
</dbReference>
<dbReference type="STRING" id="225359.A0A2S4PJZ6"/>
<dbReference type="EMBL" id="PEDP01003041">
    <property type="protein sequence ID" value="POS82358.1"/>
    <property type="molecule type" value="Genomic_DNA"/>
</dbReference>
<protein>
    <submittedName>
        <fullName evidence="2">Uncharacterized protein</fullName>
    </submittedName>
</protein>
<comment type="caution">
    <text evidence="2">The sequence shown here is derived from an EMBL/GenBank/DDBJ whole genome shotgun (WGS) entry which is preliminary data.</text>
</comment>
<dbReference type="AlphaFoldDB" id="A0A2S4PJZ6"/>
<proteinExistence type="predicted"/>
<name>A0A2S4PJZ6_9PEZI</name>
<keyword evidence="3" id="KW-1185">Reference proteome</keyword>
<feature type="non-terminal residue" evidence="2">
    <location>
        <position position="312"/>
    </location>
</feature>
<evidence type="ECO:0000313" key="2">
    <source>
        <dbReference type="EMBL" id="POS82358.1"/>
    </source>
</evidence>
<sequence length="312" mass="35881">MDRLRIRAEKEMAQYRDSSSICISIIDTLLENKKSRLASWFAINKRLDKFDWQNLLDVIQCEFEDFQTQQTAHEFVLRMDIELLHTAVKNYLHRQLKRQLKASLNNRLRRAIIGVKLPPVSDYEEWVREFCRLPAQGGSAALPESSRPERDPDGDTTMTGMDATLAAIKELKFGIQEISSISGKTKKDKKEKKRDLEKGRGKKPRAPWRSKIEFDRLYKEGIPGQSRNAPFHKWNPMLAHDCETFTRSFSETPISSLAVSYSKFIGSMGSKSYCKIGTMNSDKDILSLQFNTGVNFGPTKDRILDLLIVNRK</sequence>
<gene>
    <name evidence="2" type="ORF">EPUL_005436</name>
</gene>